<gene>
    <name evidence="2" type="ORF">WJX81_006822</name>
</gene>
<proteinExistence type="predicted"/>
<evidence type="ECO:0000256" key="1">
    <source>
        <dbReference type="SAM" id="MobiDB-lite"/>
    </source>
</evidence>
<comment type="caution">
    <text evidence="2">The sequence shown here is derived from an EMBL/GenBank/DDBJ whole genome shotgun (WGS) entry which is preliminary data.</text>
</comment>
<feature type="compositionally biased region" description="Polar residues" evidence="1">
    <location>
        <begin position="8"/>
        <end position="27"/>
    </location>
</feature>
<dbReference type="EMBL" id="JALJOU010000017">
    <property type="protein sequence ID" value="KAK9839302.1"/>
    <property type="molecule type" value="Genomic_DNA"/>
</dbReference>
<evidence type="ECO:0000313" key="3">
    <source>
        <dbReference type="Proteomes" id="UP001445335"/>
    </source>
</evidence>
<dbReference type="Proteomes" id="UP001445335">
    <property type="component" value="Unassembled WGS sequence"/>
</dbReference>
<keyword evidence="3" id="KW-1185">Reference proteome</keyword>
<name>A0AAW1S0F2_9CHLO</name>
<evidence type="ECO:0000313" key="2">
    <source>
        <dbReference type="EMBL" id="KAK9839302.1"/>
    </source>
</evidence>
<dbReference type="AlphaFoldDB" id="A0AAW1S0F2"/>
<protein>
    <submittedName>
        <fullName evidence="2">Uncharacterized protein</fullName>
    </submittedName>
</protein>
<reference evidence="2 3" key="1">
    <citation type="journal article" date="2024" name="Nat. Commun.">
        <title>Phylogenomics reveals the evolutionary origins of lichenization in chlorophyte algae.</title>
        <authorList>
            <person name="Puginier C."/>
            <person name="Libourel C."/>
            <person name="Otte J."/>
            <person name="Skaloud P."/>
            <person name="Haon M."/>
            <person name="Grisel S."/>
            <person name="Petersen M."/>
            <person name="Berrin J.G."/>
            <person name="Delaux P.M."/>
            <person name="Dal Grande F."/>
            <person name="Keller J."/>
        </authorList>
    </citation>
    <scope>NUCLEOTIDE SEQUENCE [LARGE SCALE GENOMIC DNA]</scope>
    <source>
        <strain evidence="2 3">SAG 245.80</strain>
    </source>
</reference>
<feature type="region of interest" description="Disordered" evidence="1">
    <location>
        <begin position="1"/>
        <end position="27"/>
    </location>
</feature>
<accession>A0AAW1S0F2</accession>
<organism evidence="2 3">
    <name type="scientific">Elliptochloris bilobata</name>
    <dbReference type="NCBI Taxonomy" id="381761"/>
    <lineage>
        <taxon>Eukaryota</taxon>
        <taxon>Viridiplantae</taxon>
        <taxon>Chlorophyta</taxon>
        <taxon>core chlorophytes</taxon>
        <taxon>Trebouxiophyceae</taxon>
        <taxon>Trebouxiophyceae incertae sedis</taxon>
        <taxon>Elliptochloris clade</taxon>
        <taxon>Elliptochloris</taxon>
    </lineage>
</organism>
<sequence length="145" mass="15359">MHAAGNQAEPSTAATLNPNPMVTPQGLHTTLQVGKPRSASPGQQRVIFADLPAKRLGAAVPDVSTGAAEAAPRSASPGQQRVLFADLPGERLSMARAVELSQRAETVWARLRKHMGEVVRAAVDTKSGRPIPPHVRTQENAVCFD</sequence>